<dbReference type="AlphaFoldDB" id="A0A3R0MX90"/>
<protein>
    <submittedName>
        <fullName evidence="2">Sulfotransferase family protein</fullName>
    </submittedName>
</protein>
<gene>
    <name evidence="2" type="ORF">DNX30_23145</name>
    <name evidence="3" type="ORF">F9B07_00075</name>
</gene>
<dbReference type="GO" id="GO:0016740">
    <property type="term" value="F:transferase activity"/>
    <property type="evidence" value="ECO:0007669"/>
    <property type="project" value="UniProtKB-KW"/>
</dbReference>
<dbReference type="EMBL" id="RTJF01000037">
    <property type="protein sequence ID" value="MJL95596.1"/>
    <property type="molecule type" value="Genomic_DNA"/>
</dbReference>
<dbReference type="EMBL" id="WCEW01000001">
    <property type="protein sequence ID" value="MTE87247.1"/>
    <property type="molecule type" value="Genomic_DNA"/>
</dbReference>
<organism evidence="2">
    <name type="scientific">Escherichia coli</name>
    <dbReference type="NCBI Taxonomy" id="562"/>
    <lineage>
        <taxon>Bacteria</taxon>
        <taxon>Pseudomonadati</taxon>
        <taxon>Pseudomonadota</taxon>
        <taxon>Gammaproteobacteria</taxon>
        <taxon>Enterobacterales</taxon>
        <taxon>Enterobacteriaceae</taxon>
        <taxon>Escherichia</taxon>
    </lineage>
</organism>
<dbReference type="Proteomes" id="UP000486847">
    <property type="component" value="Unassembled WGS sequence"/>
</dbReference>
<reference evidence="3 4" key="2">
    <citation type="submission" date="2019-10" db="EMBL/GenBank/DDBJ databases">
        <title>Comparative genomic analysis of antimicrobial resistant Escherichia coli of diverse origin.</title>
        <authorList>
            <person name="Ghatak S."/>
            <person name="Milton A.P."/>
            <person name="Rhetso K."/>
            <person name="Purkait D."/>
            <person name="Das S."/>
            <person name="Puro K.-U."/>
            <person name="Shakuntala I."/>
            <person name="Sen A."/>
            <person name="Sanjukta R."/>
            <person name="Priya G.B."/>
            <person name="Mawlong M."/>
            <person name="Lyngdoh V."/>
            <person name="Rynghang J."/>
            <person name="Mawphlang B.L."/>
        </authorList>
    </citation>
    <scope>NUCLEOTIDE SEQUENCE [LARGE SCALE GENOMIC DNA]</scope>
    <source>
        <strain evidence="3 4">SE161</strain>
    </source>
</reference>
<proteinExistence type="predicted"/>
<keyword evidence="1" id="KW-0175">Coiled coil</keyword>
<feature type="coiled-coil region" evidence="1">
    <location>
        <begin position="336"/>
        <end position="468"/>
    </location>
</feature>
<sequence length="589" mass="68788">MNKIIIVGHPNSNFDIVEKKFLQYGMEIPSASKRECLTPQDITNIICKAYNVPKISEVTNISGFSPLNVSGVWHGMALDLFLNNLERQFWGWSDPYAIYTLDYWASLDENLTFILVYDHPRSVLEQAANSRESFINNTVEHLIDNWIAYNTALLDFYSNNRKRCLLISSWQVKKNTKNLVEKLQSVLKIPLNICSFQECINTSIYSCSEQSSASPLLIDEEAKQEVMALSGIDIKIGDKCFNDNVAEDYLLKIVLTQYPESQCLYSKLQSEANIPALSGNDKKFNPNIIWASLVQQRLVTIEIISKLHQLYKNSLIDYKANLTQQTEEHYLLSSQLNQMKEKLEYYNVRKKELYAKNRKLKKKLKKQVSFISKKGKELLFIERELHNLKEEVEHNQKIKEKDDFDVKELKKHIDVLNNQLMKEKSNQDQQKQNLDRITKEKDLMLTQLHLVQEKLEQYYLENQKLKQHQLPELYGAAKRIKEGLEYRLGAIMIQHSKSLFGVISMPKAIVKERKIWHKQYAAEKQSNLPALCMYRDAHEADRVKQHLSYMLGKILVQKKGSFFGFIILPFSIYRTVRQFKKIKKDKVIK</sequence>
<dbReference type="Gene3D" id="3.40.50.300">
    <property type="entry name" value="P-loop containing nucleotide triphosphate hydrolases"/>
    <property type="match status" value="1"/>
</dbReference>
<evidence type="ECO:0000256" key="1">
    <source>
        <dbReference type="SAM" id="Coils"/>
    </source>
</evidence>
<dbReference type="Proteomes" id="UP000885382">
    <property type="component" value="Unassembled WGS sequence"/>
</dbReference>
<name>A0A3R0MX90_ECOLX</name>
<reference evidence="2" key="1">
    <citation type="submission" date="2018-06" db="EMBL/GenBank/DDBJ databases">
        <authorList>
            <person name="Ashton P.M."/>
            <person name="Dallman T."/>
            <person name="Nair S."/>
            <person name="De Pinna E."/>
            <person name="Peters T."/>
            <person name="Grant K."/>
        </authorList>
    </citation>
    <scope>NUCLEOTIDE SEQUENCE [LARGE SCALE GENOMIC DNA]</scope>
    <source>
        <strain evidence="2">462023</strain>
    </source>
</reference>
<comment type="caution">
    <text evidence="2">The sequence shown here is derived from an EMBL/GenBank/DDBJ whole genome shotgun (WGS) entry which is preliminary data.</text>
</comment>
<keyword evidence="2" id="KW-0808">Transferase</keyword>
<dbReference type="SUPFAM" id="SSF52540">
    <property type="entry name" value="P-loop containing nucleoside triphosphate hydrolases"/>
    <property type="match status" value="1"/>
</dbReference>
<evidence type="ECO:0000313" key="2">
    <source>
        <dbReference type="EMBL" id="MJL95596.1"/>
    </source>
</evidence>
<dbReference type="RefSeq" id="WP_032205024.1">
    <property type="nucleotide sequence ID" value="NZ_BAAGAG010000004.1"/>
</dbReference>
<evidence type="ECO:0000313" key="3">
    <source>
        <dbReference type="EMBL" id="MTE87247.1"/>
    </source>
</evidence>
<dbReference type="InterPro" id="IPR027417">
    <property type="entry name" value="P-loop_NTPase"/>
</dbReference>
<evidence type="ECO:0000313" key="4">
    <source>
        <dbReference type="Proteomes" id="UP000486847"/>
    </source>
</evidence>
<accession>A0A3R0MX90</accession>